<keyword evidence="1" id="KW-1133">Transmembrane helix</keyword>
<name>A0A0D0DSX5_9AGAM</name>
<protein>
    <submittedName>
        <fullName evidence="2">Uncharacterized protein</fullName>
    </submittedName>
</protein>
<dbReference type="AlphaFoldDB" id="A0A0D0DSX5"/>
<evidence type="ECO:0000313" key="3">
    <source>
        <dbReference type="Proteomes" id="UP000054538"/>
    </source>
</evidence>
<sequence>MRRHCFGPYLPHSVRCALIKLFLITPQTAVSNLIIPGMVLLIAFHIRSHTLVGCCTVCQDGAGCCRMWGSPTTGWHLRPSRPGRCSSNLLSIHAYNNRTQSNMSNANSDKCNCTATCSCAVNACTCK</sequence>
<reference evidence="3" key="2">
    <citation type="submission" date="2015-01" db="EMBL/GenBank/DDBJ databases">
        <title>Evolutionary Origins and Diversification of the Mycorrhizal Mutualists.</title>
        <authorList>
            <consortium name="DOE Joint Genome Institute"/>
            <consortium name="Mycorrhizal Genomics Consortium"/>
            <person name="Kohler A."/>
            <person name="Kuo A."/>
            <person name="Nagy L.G."/>
            <person name="Floudas D."/>
            <person name="Copeland A."/>
            <person name="Barry K.W."/>
            <person name="Cichocki N."/>
            <person name="Veneault-Fourrey C."/>
            <person name="LaButti K."/>
            <person name="Lindquist E.A."/>
            <person name="Lipzen A."/>
            <person name="Lundell T."/>
            <person name="Morin E."/>
            <person name="Murat C."/>
            <person name="Riley R."/>
            <person name="Ohm R."/>
            <person name="Sun H."/>
            <person name="Tunlid A."/>
            <person name="Henrissat B."/>
            <person name="Grigoriev I.V."/>
            <person name="Hibbett D.S."/>
            <person name="Martin F."/>
        </authorList>
    </citation>
    <scope>NUCLEOTIDE SEQUENCE [LARGE SCALE GENOMIC DNA]</scope>
    <source>
        <strain evidence="3">Ve08.2h10</strain>
    </source>
</reference>
<reference evidence="2 3" key="1">
    <citation type="submission" date="2014-04" db="EMBL/GenBank/DDBJ databases">
        <authorList>
            <consortium name="DOE Joint Genome Institute"/>
            <person name="Kuo A."/>
            <person name="Kohler A."/>
            <person name="Jargeat P."/>
            <person name="Nagy L.G."/>
            <person name="Floudas D."/>
            <person name="Copeland A."/>
            <person name="Barry K.W."/>
            <person name="Cichocki N."/>
            <person name="Veneault-Fourrey C."/>
            <person name="LaButti K."/>
            <person name="Lindquist E.A."/>
            <person name="Lipzen A."/>
            <person name="Lundell T."/>
            <person name="Morin E."/>
            <person name="Murat C."/>
            <person name="Sun H."/>
            <person name="Tunlid A."/>
            <person name="Henrissat B."/>
            <person name="Grigoriev I.V."/>
            <person name="Hibbett D.S."/>
            <person name="Martin F."/>
            <person name="Nordberg H.P."/>
            <person name="Cantor M.N."/>
            <person name="Hua S.X."/>
        </authorList>
    </citation>
    <scope>NUCLEOTIDE SEQUENCE [LARGE SCALE GENOMIC DNA]</scope>
    <source>
        <strain evidence="2 3">Ve08.2h10</strain>
    </source>
</reference>
<dbReference type="InParanoid" id="A0A0D0DSX5"/>
<dbReference type="EMBL" id="KN825597">
    <property type="protein sequence ID" value="KIK83315.1"/>
    <property type="molecule type" value="Genomic_DNA"/>
</dbReference>
<accession>A0A0D0DSX5</accession>
<keyword evidence="1" id="KW-0812">Transmembrane</keyword>
<evidence type="ECO:0000313" key="2">
    <source>
        <dbReference type="EMBL" id="KIK83315.1"/>
    </source>
</evidence>
<keyword evidence="3" id="KW-1185">Reference proteome</keyword>
<dbReference type="HOGENOM" id="CLU_1971270_0_0_1"/>
<dbReference type="Proteomes" id="UP000054538">
    <property type="component" value="Unassembled WGS sequence"/>
</dbReference>
<evidence type="ECO:0000256" key="1">
    <source>
        <dbReference type="SAM" id="Phobius"/>
    </source>
</evidence>
<organism evidence="2 3">
    <name type="scientific">Paxillus rubicundulus Ve08.2h10</name>
    <dbReference type="NCBI Taxonomy" id="930991"/>
    <lineage>
        <taxon>Eukaryota</taxon>
        <taxon>Fungi</taxon>
        <taxon>Dikarya</taxon>
        <taxon>Basidiomycota</taxon>
        <taxon>Agaricomycotina</taxon>
        <taxon>Agaricomycetes</taxon>
        <taxon>Agaricomycetidae</taxon>
        <taxon>Boletales</taxon>
        <taxon>Paxilineae</taxon>
        <taxon>Paxillaceae</taxon>
        <taxon>Paxillus</taxon>
    </lineage>
</organism>
<feature type="transmembrane region" description="Helical" evidence="1">
    <location>
        <begin position="21"/>
        <end position="46"/>
    </location>
</feature>
<keyword evidence="1" id="KW-0472">Membrane</keyword>
<proteinExistence type="predicted"/>
<gene>
    <name evidence="2" type="ORF">PAXRUDRAFT_832091</name>
</gene>